<evidence type="ECO:0000313" key="1">
    <source>
        <dbReference type="EMBL" id="MBB5856468.1"/>
    </source>
</evidence>
<keyword evidence="2" id="KW-1185">Reference proteome</keyword>
<dbReference type="Proteomes" id="UP000580861">
    <property type="component" value="Unassembled WGS sequence"/>
</dbReference>
<protein>
    <submittedName>
        <fullName evidence="1">Uncharacterized protein</fullName>
    </submittedName>
</protein>
<gene>
    <name evidence="1" type="ORF">HDA45_006555</name>
</gene>
<dbReference type="EMBL" id="JACHMX010000001">
    <property type="protein sequence ID" value="MBB5856468.1"/>
    <property type="molecule type" value="Genomic_DNA"/>
</dbReference>
<accession>A0A841BCM7</accession>
<comment type="caution">
    <text evidence="1">The sequence shown here is derived from an EMBL/GenBank/DDBJ whole genome shotgun (WGS) entry which is preliminary data.</text>
</comment>
<dbReference type="AlphaFoldDB" id="A0A841BCM7"/>
<dbReference type="RefSeq" id="WP_184901890.1">
    <property type="nucleotide sequence ID" value="NZ_JACHMX010000001.1"/>
</dbReference>
<organism evidence="1 2">
    <name type="scientific">Amycolatopsis umgeniensis</name>
    <dbReference type="NCBI Taxonomy" id="336628"/>
    <lineage>
        <taxon>Bacteria</taxon>
        <taxon>Bacillati</taxon>
        <taxon>Actinomycetota</taxon>
        <taxon>Actinomycetes</taxon>
        <taxon>Pseudonocardiales</taxon>
        <taxon>Pseudonocardiaceae</taxon>
        <taxon>Amycolatopsis</taxon>
    </lineage>
</organism>
<evidence type="ECO:0000313" key="2">
    <source>
        <dbReference type="Proteomes" id="UP000580861"/>
    </source>
</evidence>
<name>A0A841BCM7_9PSEU</name>
<proteinExistence type="predicted"/>
<sequence length="85" mass="9041">MDLVRTGGRGVPLWAFIRLLATPNMTASVILRITGIHREGHPARWAAFTIVAFGFHLDLLASWPVVPAASRGAGAVVHLGTGQSK</sequence>
<reference evidence="1 2" key="1">
    <citation type="submission" date="2020-08" db="EMBL/GenBank/DDBJ databases">
        <title>Sequencing the genomes of 1000 actinobacteria strains.</title>
        <authorList>
            <person name="Klenk H.-P."/>
        </authorList>
    </citation>
    <scope>NUCLEOTIDE SEQUENCE [LARGE SCALE GENOMIC DNA]</scope>
    <source>
        <strain evidence="1 2">DSM 45272</strain>
    </source>
</reference>